<evidence type="ECO:0000313" key="2">
    <source>
        <dbReference type="Proteomes" id="UP001558850"/>
    </source>
</evidence>
<proteinExistence type="predicted"/>
<dbReference type="EMBL" id="JBFRCH010000019">
    <property type="protein sequence ID" value="MEX3935239.1"/>
    <property type="molecule type" value="Genomic_DNA"/>
</dbReference>
<gene>
    <name evidence="1" type="ORF">AB4Y32_26175</name>
</gene>
<dbReference type="Proteomes" id="UP001558850">
    <property type="component" value="Unassembled WGS sequence"/>
</dbReference>
<sequence length="106" mass="11025">MFDTLIGVVMKGKSLAVLLVACASTLAVPSFAGGYGSASSSSSSDYSVAHAPVSHHVQTVHTGTMRHEQGSMDDQNQGDVGGDEFTRSQSGHRDPSDTLDPMYHGG</sequence>
<evidence type="ECO:0000313" key="1">
    <source>
        <dbReference type="EMBL" id="MEX3935239.1"/>
    </source>
</evidence>
<organism evidence="1 2">
    <name type="scientific">Paraburkholderia phymatum</name>
    <dbReference type="NCBI Taxonomy" id="148447"/>
    <lineage>
        <taxon>Bacteria</taxon>
        <taxon>Pseudomonadati</taxon>
        <taxon>Pseudomonadota</taxon>
        <taxon>Betaproteobacteria</taxon>
        <taxon>Burkholderiales</taxon>
        <taxon>Burkholderiaceae</taxon>
        <taxon>Paraburkholderia</taxon>
    </lineage>
</organism>
<name>A0ACC6U6P1_9BURK</name>
<keyword evidence="2" id="KW-1185">Reference proteome</keyword>
<protein>
    <submittedName>
        <fullName evidence="1">Uncharacterized protein</fullName>
    </submittedName>
</protein>
<accession>A0ACC6U6P1</accession>
<comment type="caution">
    <text evidence="1">The sequence shown here is derived from an EMBL/GenBank/DDBJ whole genome shotgun (WGS) entry which is preliminary data.</text>
</comment>
<reference evidence="1" key="1">
    <citation type="submission" date="2024-07" db="EMBL/GenBank/DDBJ databases">
        <title>A survey of Mimosa microsymbionts across Brazilian biomes reveals a high diversity of Paraburkholderia nodulating endemic species, but also that Cupriavidus is common as a symbiont of widespread species.</title>
        <authorList>
            <person name="Rouws L."/>
            <person name="Barauna A."/>
            <person name="Beukes C."/>
            <person name="Rouws J.R.C."/>
            <person name="De Faria S.M."/>
            <person name="Gross E."/>
            <person name="Bueno Dos Reis Junior F."/>
            <person name="Simon M.F."/>
            <person name="Maluk M."/>
            <person name="Odee D.W."/>
            <person name="Kenicer G."/>
            <person name="Young J.P.W."/>
            <person name="Reis V.M."/>
            <person name="Zilli J."/>
            <person name="James E.K."/>
        </authorList>
    </citation>
    <scope>NUCLEOTIDE SEQUENCE</scope>
    <source>
        <strain evidence="1">EG181B</strain>
    </source>
</reference>